<dbReference type="InterPro" id="IPR001757">
    <property type="entry name" value="P_typ_ATPase"/>
</dbReference>
<evidence type="ECO:0000313" key="12">
    <source>
        <dbReference type="EMBL" id="PZN73497.1"/>
    </source>
</evidence>
<dbReference type="InterPro" id="IPR023299">
    <property type="entry name" value="ATPase_P-typ_cyto_dom_N"/>
</dbReference>
<feature type="transmembrane region" description="Helical" evidence="10">
    <location>
        <begin position="367"/>
        <end position="387"/>
    </location>
</feature>
<dbReference type="Pfam" id="PF00122">
    <property type="entry name" value="E1-E2_ATPase"/>
    <property type="match status" value="1"/>
</dbReference>
<dbReference type="GO" id="GO:0036376">
    <property type="term" value="P:sodium ion export across plasma membrane"/>
    <property type="evidence" value="ECO:0007669"/>
    <property type="project" value="TreeGrafter"/>
</dbReference>
<dbReference type="Pfam" id="PF00690">
    <property type="entry name" value="Cation_ATPase_N"/>
    <property type="match status" value="1"/>
</dbReference>
<gene>
    <name evidence="12" type="ORF">DM484_22545</name>
</gene>
<dbReference type="NCBIfam" id="TIGR01494">
    <property type="entry name" value="ATPase_P-type"/>
    <property type="match status" value="2"/>
</dbReference>
<dbReference type="PANTHER" id="PTHR43294">
    <property type="entry name" value="SODIUM/POTASSIUM-TRANSPORTING ATPASE SUBUNIT ALPHA"/>
    <property type="match status" value="1"/>
</dbReference>
<feature type="domain" description="Cation-transporting P-type ATPase N-terminal" evidence="11">
    <location>
        <begin position="125"/>
        <end position="198"/>
    </location>
</feature>
<dbReference type="GO" id="GO:0006883">
    <property type="term" value="P:intracellular sodium ion homeostasis"/>
    <property type="evidence" value="ECO:0007669"/>
    <property type="project" value="TreeGrafter"/>
</dbReference>
<evidence type="ECO:0000256" key="7">
    <source>
        <dbReference type="ARBA" id="ARBA00022989"/>
    </source>
</evidence>
<dbReference type="InterPro" id="IPR023298">
    <property type="entry name" value="ATPase_P-typ_TM_dom_sf"/>
</dbReference>
<dbReference type="InterPro" id="IPR008250">
    <property type="entry name" value="ATPase_P-typ_transduc_dom_A_sf"/>
</dbReference>
<dbReference type="AlphaFoldDB" id="A0A2W4SPW1"/>
<name>A0A2W4SPW1_9GAMM</name>
<dbReference type="SFLD" id="SFLDS00003">
    <property type="entry name" value="Haloacid_Dehalogenase"/>
    <property type="match status" value="1"/>
</dbReference>
<dbReference type="Gene3D" id="3.40.1110.10">
    <property type="entry name" value="Calcium-transporting ATPase, cytoplasmic domain N"/>
    <property type="match status" value="1"/>
</dbReference>
<keyword evidence="5" id="KW-0067">ATP-binding</keyword>
<dbReference type="SUPFAM" id="SSF56784">
    <property type="entry name" value="HAD-like"/>
    <property type="match status" value="1"/>
</dbReference>
<dbReference type="EMBL" id="QJPH01000456">
    <property type="protein sequence ID" value="PZN73497.1"/>
    <property type="molecule type" value="Genomic_DNA"/>
</dbReference>
<dbReference type="InterPro" id="IPR050510">
    <property type="entry name" value="Cation_transp_ATPase_P-type"/>
</dbReference>
<dbReference type="Gene3D" id="2.70.150.10">
    <property type="entry name" value="Calcium-transporting ATPase, cytoplasmic transduction domain A"/>
    <property type="match status" value="1"/>
</dbReference>
<keyword evidence="3 10" id="KW-0812">Transmembrane</keyword>
<evidence type="ECO:0000256" key="1">
    <source>
        <dbReference type="ARBA" id="ARBA00004141"/>
    </source>
</evidence>
<feature type="region of interest" description="Disordered" evidence="9">
    <location>
        <begin position="79"/>
        <end position="122"/>
    </location>
</feature>
<reference evidence="12 13" key="1">
    <citation type="journal article" date="2018" name="Aquat. Microb. Ecol.">
        <title>Gammaproteobacterial methanotrophs dominate.</title>
        <authorList>
            <person name="Rissanen A.J."/>
            <person name="Saarenheimo J."/>
            <person name="Tiirola M."/>
            <person name="Peura S."/>
            <person name="Aalto S.L."/>
            <person name="Karvinen A."/>
            <person name="Nykanen H."/>
        </authorList>
    </citation>
    <scope>NUCLEOTIDE SEQUENCE [LARGE SCALE GENOMIC DNA]</scope>
    <source>
        <strain evidence="12">AMbin10</strain>
    </source>
</reference>
<dbReference type="GO" id="GO:1902600">
    <property type="term" value="P:proton transmembrane transport"/>
    <property type="evidence" value="ECO:0007669"/>
    <property type="project" value="TreeGrafter"/>
</dbReference>
<comment type="subcellular location">
    <subcellularLocation>
        <location evidence="1">Membrane</location>
        <topology evidence="1">Multi-pass membrane protein</topology>
    </subcellularLocation>
</comment>
<evidence type="ECO:0000259" key="11">
    <source>
        <dbReference type="SMART" id="SM00831"/>
    </source>
</evidence>
<dbReference type="InterPro" id="IPR004014">
    <property type="entry name" value="ATPase_P-typ_cation-transptr_N"/>
</dbReference>
<evidence type="ECO:0000256" key="5">
    <source>
        <dbReference type="ARBA" id="ARBA00022840"/>
    </source>
</evidence>
<comment type="similarity">
    <text evidence="2">Belongs to the cation transport ATPase (P-type) (TC 3.A.3) family. Type IIA subfamily.</text>
</comment>
<dbReference type="Pfam" id="PF00689">
    <property type="entry name" value="Cation_ATPase_C"/>
    <property type="match status" value="1"/>
</dbReference>
<evidence type="ECO:0000313" key="13">
    <source>
        <dbReference type="Proteomes" id="UP000249396"/>
    </source>
</evidence>
<dbReference type="GO" id="GO:0005886">
    <property type="term" value="C:plasma membrane"/>
    <property type="evidence" value="ECO:0007669"/>
    <property type="project" value="TreeGrafter"/>
</dbReference>
<sequence length="1009" mass="107581">MFVGIVHQGPPGRIRVNVFGLQRCEPFKEEVERFLVELDYVQSARANALTGNVLIQFHSRVAVERLIDELESLARRANHGRTPNLGRNAAIVGSESTQVSRPAKLRSARAKNSLPTTTATAPKGDWHLQTEEQVVQRLASSPEGLPVSVALARLSEYGPNALSVAKPRSKLGLLLEQFMSPPVALLAVSAGISIATGGIADAVVIAGVVVINAVIGYTTETQAEKTINALGKMTPLHTRVLRGGQSMEIAVEDVVVGDVLVLAPGSFIAADARLLTSNRLTVAESALTGESVPVSKRYDSPVHEDTPLADRKNMVYMGTIVSGGSGLAMVVATGRDTEIGMIQTLVGEVETPDTPMQKQLDQMGMQLALMSTGLCALMFGMGMMRGYGWLQMLTSSISLAVAAVPEGLPAVATSTLALGIGEMHRQKVLVRHLPAVESLGSVQVICLDKTGTLTMNEMKTVELRTPQKVIAIAEGQSYCDDRPVDLSSLGDIVQMLRIVSLCSEVVVTGSPGDYKLEGSPTEGALIEVALAVGEDVNNLRLQLPTAKVIHRAENRPYMITLHPEDGRYFLAVKGSPAEVLAMCSHQRVDGGTEELNVQQRTNAIGQNEEMAGKALRVLGVAYGYADTLIEDGIAPTDLVWVGLTGMEDTLRSGVAELMDQFHEAGIETVMITGDQSATAFSVGQRLRLNGNKPLEIVDSSSLEKLDPEILKNIVKNTTVFARVSPAHKVRIVQALQASGRVVAMTGDGINDGPALKAADVGVAMGKMGSDVARSVADVVLEDDNISTMITAVQQGRTIYGNIRKSLRFLLASNMGEVEVMLLGTALGMGEVLNPVQLLWINLVTDIFPAMALSMEPPEPGILKQPPRDPDRPILDRADFMTMLRESLVMSAGSMGVYAYSAARYGIGPQASTNLFMTLTATQFLHSIGCRSERTTIFDAGGRPSNPYLTAAVVGSFGAQLLAATFPPLRTLLRLTPIGPADLLAIAVGAVAPMLVNESIKKIQSATREE</sequence>
<evidence type="ECO:0000256" key="3">
    <source>
        <dbReference type="ARBA" id="ARBA00022692"/>
    </source>
</evidence>
<evidence type="ECO:0000256" key="10">
    <source>
        <dbReference type="SAM" id="Phobius"/>
    </source>
</evidence>
<dbReference type="GO" id="GO:0005391">
    <property type="term" value="F:P-type sodium:potassium-exchanging transporter activity"/>
    <property type="evidence" value="ECO:0007669"/>
    <property type="project" value="TreeGrafter"/>
</dbReference>
<dbReference type="SMART" id="SM00831">
    <property type="entry name" value="Cation_ATPase_N"/>
    <property type="match status" value="1"/>
</dbReference>
<keyword evidence="6" id="KW-1278">Translocase</keyword>
<evidence type="ECO:0000256" key="8">
    <source>
        <dbReference type="ARBA" id="ARBA00023136"/>
    </source>
</evidence>
<dbReference type="InterPro" id="IPR059000">
    <property type="entry name" value="ATPase_P-type_domA"/>
</dbReference>
<dbReference type="SFLD" id="SFLDF00027">
    <property type="entry name" value="p-type_atpase"/>
    <property type="match status" value="1"/>
</dbReference>
<protein>
    <submittedName>
        <fullName evidence="12">Cation-translocating P-type ATPase</fullName>
    </submittedName>
</protein>
<proteinExistence type="inferred from homology"/>
<dbReference type="InterPro" id="IPR018303">
    <property type="entry name" value="ATPase_P-typ_P_site"/>
</dbReference>
<dbReference type="SUPFAM" id="SSF81665">
    <property type="entry name" value="Calcium ATPase, transmembrane domain M"/>
    <property type="match status" value="1"/>
</dbReference>
<dbReference type="Gene3D" id="3.40.50.1000">
    <property type="entry name" value="HAD superfamily/HAD-like"/>
    <property type="match status" value="1"/>
</dbReference>
<dbReference type="GO" id="GO:1990573">
    <property type="term" value="P:potassium ion import across plasma membrane"/>
    <property type="evidence" value="ECO:0007669"/>
    <property type="project" value="TreeGrafter"/>
</dbReference>
<evidence type="ECO:0000256" key="9">
    <source>
        <dbReference type="SAM" id="MobiDB-lite"/>
    </source>
</evidence>
<dbReference type="Proteomes" id="UP000249396">
    <property type="component" value="Unassembled WGS sequence"/>
</dbReference>
<dbReference type="PROSITE" id="PS00154">
    <property type="entry name" value="ATPASE_E1_E2"/>
    <property type="match status" value="1"/>
</dbReference>
<dbReference type="GO" id="GO:0016887">
    <property type="term" value="F:ATP hydrolysis activity"/>
    <property type="evidence" value="ECO:0007669"/>
    <property type="project" value="InterPro"/>
</dbReference>
<dbReference type="InterPro" id="IPR036412">
    <property type="entry name" value="HAD-like_sf"/>
</dbReference>
<accession>A0A2W4SPW1</accession>
<dbReference type="GO" id="GO:0030007">
    <property type="term" value="P:intracellular potassium ion homeostasis"/>
    <property type="evidence" value="ECO:0007669"/>
    <property type="project" value="TreeGrafter"/>
</dbReference>
<keyword evidence="4" id="KW-0547">Nucleotide-binding</keyword>
<dbReference type="InterPro" id="IPR044492">
    <property type="entry name" value="P_typ_ATPase_HD_dom"/>
</dbReference>
<keyword evidence="8 10" id="KW-0472">Membrane</keyword>
<dbReference type="Pfam" id="PF13246">
    <property type="entry name" value="Cation_ATPase"/>
    <property type="match status" value="1"/>
</dbReference>
<evidence type="ECO:0000256" key="2">
    <source>
        <dbReference type="ARBA" id="ARBA00005675"/>
    </source>
</evidence>
<dbReference type="SUPFAM" id="SSF81660">
    <property type="entry name" value="Metal cation-transporting ATPase, ATP-binding domain N"/>
    <property type="match status" value="1"/>
</dbReference>
<dbReference type="PANTHER" id="PTHR43294:SF20">
    <property type="entry name" value="P-TYPE ATPASE"/>
    <property type="match status" value="1"/>
</dbReference>
<dbReference type="SUPFAM" id="SSF81653">
    <property type="entry name" value="Calcium ATPase, transduction domain A"/>
    <property type="match status" value="1"/>
</dbReference>
<dbReference type="SFLD" id="SFLDG00002">
    <property type="entry name" value="C1.7:_P-type_atpase_like"/>
    <property type="match status" value="1"/>
</dbReference>
<comment type="caution">
    <text evidence="12">The sequence shown here is derived from an EMBL/GenBank/DDBJ whole genome shotgun (WGS) entry which is preliminary data.</text>
</comment>
<dbReference type="InterPro" id="IPR023214">
    <property type="entry name" value="HAD_sf"/>
</dbReference>
<evidence type="ECO:0000256" key="4">
    <source>
        <dbReference type="ARBA" id="ARBA00022741"/>
    </source>
</evidence>
<dbReference type="PRINTS" id="PR00119">
    <property type="entry name" value="CATATPASE"/>
</dbReference>
<evidence type="ECO:0000256" key="6">
    <source>
        <dbReference type="ARBA" id="ARBA00022967"/>
    </source>
</evidence>
<dbReference type="InterPro" id="IPR006068">
    <property type="entry name" value="ATPase_P-typ_cation-transptr_C"/>
</dbReference>
<organism evidence="12 13">
    <name type="scientific">Candidatus Methylumidiphilus alinenensis</name>
    <dbReference type="NCBI Taxonomy" id="2202197"/>
    <lineage>
        <taxon>Bacteria</taxon>
        <taxon>Pseudomonadati</taxon>
        <taxon>Pseudomonadota</taxon>
        <taxon>Gammaproteobacteria</taxon>
        <taxon>Methylococcales</taxon>
        <taxon>Candidatus Methylumidiphilus</taxon>
    </lineage>
</organism>
<dbReference type="GO" id="GO:0005524">
    <property type="term" value="F:ATP binding"/>
    <property type="evidence" value="ECO:0007669"/>
    <property type="project" value="UniProtKB-KW"/>
</dbReference>
<dbReference type="Gene3D" id="1.20.1110.10">
    <property type="entry name" value="Calcium-transporting ATPase, transmembrane domain"/>
    <property type="match status" value="1"/>
</dbReference>
<dbReference type="PRINTS" id="PR00120">
    <property type="entry name" value="HATPASE"/>
</dbReference>
<keyword evidence="7 10" id="KW-1133">Transmembrane helix</keyword>